<dbReference type="EMBL" id="AGNL01045504">
    <property type="protein sequence ID" value="EJK48721.1"/>
    <property type="molecule type" value="Genomic_DNA"/>
</dbReference>
<organism evidence="1 2">
    <name type="scientific">Thalassiosira oceanica</name>
    <name type="common">Marine diatom</name>
    <dbReference type="NCBI Taxonomy" id="159749"/>
    <lineage>
        <taxon>Eukaryota</taxon>
        <taxon>Sar</taxon>
        <taxon>Stramenopiles</taxon>
        <taxon>Ochrophyta</taxon>
        <taxon>Bacillariophyta</taxon>
        <taxon>Coscinodiscophyceae</taxon>
        <taxon>Thalassiosirophycidae</taxon>
        <taxon>Thalassiosirales</taxon>
        <taxon>Thalassiosiraceae</taxon>
        <taxon>Thalassiosira</taxon>
    </lineage>
</organism>
<name>K0RIM9_THAOC</name>
<keyword evidence="2" id="KW-1185">Reference proteome</keyword>
<comment type="caution">
    <text evidence="1">The sequence shown here is derived from an EMBL/GenBank/DDBJ whole genome shotgun (WGS) entry which is preliminary data.</text>
</comment>
<proteinExistence type="predicted"/>
<gene>
    <name evidence="1" type="ORF">THAOC_32456</name>
</gene>
<reference evidence="1 2" key="1">
    <citation type="journal article" date="2012" name="Genome Biol.">
        <title>Genome and low-iron response of an oceanic diatom adapted to chronic iron limitation.</title>
        <authorList>
            <person name="Lommer M."/>
            <person name="Specht M."/>
            <person name="Roy A.S."/>
            <person name="Kraemer L."/>
            <person name="Andreson R."/>
            <person name="Gutowska M.A."/>
            <person name="Wolf J."/>
            <person name="Bergner S.V."/>
            <person name="Schilhabel M.B."/>
            <person name="Klostermeier U.C."/>
            <person name="Beiko R.G."/>
            <person name="Rosenstiel P."/>
            <person name="Hippler M."/>
            <person name="Laroche J."/>
        </authorList>
    </citation>
    <scope>NUCLEOTIDE SEQUENCE [LARGE SCALE GENOMIC DNA]</scope>
    <source>
        <strain evidence="1 2">CCMP1005</strain>
    </source>
</reference>
<evidence type="ECO:0000313" key="2">
    <source>
        <dbReference type="Proteomes" id="UP000266841"/>
    </source>
</evidence>
<accession>K0RIM9</accession>
<sequence length="89" mass="9584">MRSGQPQSSDSGDWCIGADVFGSPVHHDVMEISFSQPPPAAARYEGLVDIADAIMWCDGSDWGPLSSPAGGQKVPRRGLFCLYGRSDRE</sequence>
<dbReference type="AlphaFoldDB" id="K0RIM9"/>
<evidence type="ECO:0000313" key="1">
    <source>
        <dbReference type="EMBL" id="EJK48721.1"/>
    </source>
</evidence>
<protein>
    <submittedName>
        <fullName evidence="1">Uncharacterized protein</fullName>
    </submittedName>
</protein>
<dbReference type="Proteomes" id="UP000266841">
    <property type="component" value="Unassembled WGS sequence"/>
</dbReference>